<feature type="region of interest" description="Disordered" evidence="2">
    <location>
        <begin position="3286"/>
        <end position="3326"/>
    </location>
</feature>
<feature type="compositionally biased region" description="Basic and acidic residues" evidence="2">
    <location>
        <begin position="1499"/>
        <end position="1515"/>
    </location>
</feature>
<dbReference type="InterPro" id="IPR032738">
    <property type="entry name" value="Tbc1d30_C"/>
</dbReference>
<feature type="compositionally biased region" description="Acidic residues" evidence="2">
    <location>
        <begin position="1386"/>
        <end position="1404"/>
    </location>
</feature>
<organism evidence="4">
    <name type="scientific">Musca domestica</name>
    <name type="common">House fly</name>
    <dbReference type="NCBI Taxonomy" id="7370"/>
    <lineage>
        <taxon>Eukaryota</taxon>
        <taxon>Metazoa</taxon>
        <taxon>Ecdysozoa</taxon>
        <taxon>Arthropoda</taxon>
        <taxon>Hexapoda</taxon>
        <taxon>Insecta</taxon>
        <taxon>Pterygota</taxon>
        <taxon>Neoptera</taxon>
        <taxon>Endopterygota</taxon>
        <taxon>Diptera</taxon>
        <taxon>Brachycera</taxon>
        <taxon>Muscomorpha</taxon>
        <taxon>Muscoidea</taxon>
        <taxon>Muscidae</taxon>
        <taxon>Musca</taxon>
    </lineage>
</organism>
<feature type="compositionally biased region" description="Basic and acidic residues" evidence="2">
    <location>
        <begin position="3608"/>
        <end position="3636"/>
    </location>
</feature>
<evidence type="ECO:0000313" key="4">
    <source>
        <dbReference type="EnsemblMetazoa" id="MDOA005323-PF"/>
    </source>
</evidence>
<feature type="compositionally biased region" description="Basic and acidic residues" evidence="2">
    <location>
        <begin position="2833"/>
        <end position="2937"/>
    </location>
</feature>
<feature type="domain" description="Rab-GAP TBC" evidence="3">
    <location>
        <begin position="43"/>
        <end position="247"/>
    </location>
</feature>
<feature type="compositionally biased region" description="Low complexity" evidence="2">
    <location>
        <begin position="1768"/>
        <end position="1779"/>
    </location>
</feature>
<feature type="compositionally biased region" description="Basic and acidic residues" evidence="2">
    <location>
        <begin position="1474"/>
        <end position="1483"/>
    </location>
</feature>
<feature type="compositionally biased region" description="Low complexity" evidence="2">
    <location>
        <begin position="2397"/>
        <end position="2408"/>
    </location>
</feature>
<dbReference type="Pfam" id="PF15733">
    <property type="entry name" value="DUF4682"/>
    <property type="match status" value="1"/>
</dbReference>
<feature type="compositionally biased region" description="Low complexity" evidence="2">
    <location>
        <begin position="3789"/>
        <end position="3817"/>
    </location>
</feature>
<dbReference type="InterPro" id="IPR035969">
    <property type="entry name" value="Rab-GAP_TBC_sf"/>
</dbReference>
<feature type="region of interest" description="Disordered" evidence="2">
    <location>
        <begin position="839"/>
        <end position="877"/>
    </location>
</feature>
<dbReference type="PANTHER" id="PTHR13399">
    <property type="entry name" value="TRANSLOCON-ASSOCIATED PROTEIN TRAP , GAMMA SUBUNIT"/>
    <property type="match status" value="1"/>
</dbReference>
<feature type="compositionally biased region" description="Low complexity" evidence="2">
    <location>
        <begin position="1876"/>
        <end position="1889"/>
    </location>
</feature>
<feature type="compositionally biased region" description="Basic and acidic residues" evidence="2">
    <location>
        <begin position="2757"/>
        <end position="2826"/>
    </location>
</feature>
<feature type="compositionally biased region" description="Basic and acidic residues" evidence="2">
    <location>
        <begin position="1819"/>
        <end position="1831"/>
    </location>
</feature>
<feature type="compositionally biased region" description="Acidic residues" evidence="2">
    <location>
        <begin position="635"/>
        <end position="647"/>
    </location>
</feature>
<feature type="compositionally biased region" description="Basic and acidic residues" evidence="2">
    <location>
        <begin position="2352"/>
        <end position="2361"/>
    </location>
</feature>
<feature type="compositionally biased region" description="Basic and acidic residues" evidence="2">
    <location>
        <begin position="927"/>
        <end position="952"/>
    </location>
</feature>
<feature type="region of interest" description="Disordered" evidence="2">
    <location>
        <begin position="3032"/>
        <end position="3063"/>
    </location>
</feature>
<feature type="compositionally biased region" description="Basic and acidic residues" evidence="2">
    <location>
        <begin position="2205"/>
        <end position="2214"/>
    </location>
</feature>
<dbReference type="FunFam" id="1.10.472.80:FF:000011">
    <property type="entry name" value="TBC1 domain family member 30"/>
    <property type="match status" value="1"/>
</dbReference>
<feature type="region of interest" description="Disordered" evidence="2">
    <location>
        <begin position="899"/>
        <end position="971"/>
    </location>
</feature>
<feature type="compositionally biased region" description="Acidic residues" evidence="2">
    <location>
        <begin position="1295"/>
        <end position="1320"/>
    </location>
</feature>
<feature type="region of interest" description="Disordered" evidence="2">
    <location>
        <begin position="509"/>
        <end position="669"/>
    </location>
</feature>
<feature type="compositionally biased region" description="Polar residues" evidence="2">
    <location>
        <begin position="3215"/>
        <end position="3224"/>
    </location>
</feature>
<dbReference type="SUPFAM" id="SSF47923">
    <property type="entry name" value="Ypt/Rab-GAP domain of gyp1p"/>
    <property type="match status" value="2"/>
</dbReference>
<dbReference type="VEuPathDB" id="VectorBase:MDOA005323"/>
<feature type="compositionally biased region" description="Basic and acidic residues" evidence="2">
    <location>
        <begin position="1987"/>
        <end position="2009"/>
    </location>
</feature>
<feature type="compositionally biased region" description="Basic and acidic residues" evidence="2">
    <location>
        <begin position="1890"/>
        <end position="1902"/>
    </location>
</feature>
<feature type="region of interest" description="Disordered" evidence="2">
    <location>
        <begin position="3409"/>
        <end position="3442"/>
    </location>
</feature>
<name>A0A1I8MIS8_MUSDO</name>
<feature type="compositionally biased region" description="Low complexity" evidence="2">
    <location>
        <begin position="3706"/>
        <end position="3722"/>
    </location>
</feature>
<feature type="compositionally biased region" description="Basic and acidic residues" evidence="2">
    <location>
        <begin position="1449"/>
        <end position="1461"/>
    </location>
</feature>
<dbReference type="InterPro" id="IPR000195">
    <property type="entry name" value="Rab-GAP-TBC_dom"/>
</dbReference>
<feature type="compositionally biased region" description="Low complexity" evidence="2">
    <location>
        <begin position="1424"/>
        <end position="1439"/>
    </location>
</feature>
<feature type="compositionally biased region" description="Low complexity" evidence="2">
    <location>
        <begin position="3423"/>
        <end position="3432"/>
    </location>
</feature>
<feature type="region of interest" description="Disordered" evidence="2">
    <location>
        <begin position="1159"/>
        <end position="2145"/>
    </location>
</feature>
<dbReference type="OrthoDB" id="289721at2759"/>
<feature type="region of interest" description="Disordered" evidence="2">
    <location>
        <begin position="434"/>
        <end position="489"/>
    </location>
</feature>
<feature type="compositionally biased region" description="Basic and acidic residues" evidence="2">
    <location>
        <begin position="1216"/>
        <end position="1242"/>
    </location>
</feature>
<feature type="region of interest" description="Disordered" evidence="2">
    <location>
        <begin position="3205"/>
        <end position="3272"/>
    </location>
</feature>
<feature type="compositionally biased region" description="Basic and acidic residues" evidence="2">
    <location>
        <begin position="1161"/>
        <end position="1181"/>
    </location>
</feature>
<proteinExistence type="predicted"/>
<feature type="compositionally biased region" description="Polar residues" evidence="2">
    <location>
        <begin position="727"/>
        <end position="736"/>
    </location>
</feature>
<feature type="compositionally biased region" description="Polar residues" evidence="2">
    <location>
        <begin position="2561"/>
        <end position="2573"/>
    </location>
</feature>
<feature type="compositionally biased region" description="Basic and acidic residues" evidence="2">
    <location>
        <begin position="3225"/>
        <end position="3256"/>
    </location>
</feature>
<feature type="compositionally biased region" description="Low complexity" evidence="2">
    <location>
        <begin position="1563"/>
        <end position="1573"/>
    </location>
</feature>
<feature type="compositionally biased region" description="Polar residues" evidence="2">
    <location>
        <begin position="839"/>
        <end position="848"/>
    </location>
</feature>
<feature type="compositionally biased region" description="Basic and acidic residues" evidence="2">
    <location>
        <begin position="1008"/>
        <end position="1056"/>
    </location>
</feature>
<feature type="compositionally biased region" description="Polar residues" evidence="2">
    <location>
        <begin position="7"/>
        <end position="17"/>
    </location>
</feature>
<dbReference type="FunFam" id="1.10.8.270:FF:000009">
    <property type="entry name" value="TBC1 domain family member 30"/>
    <property type="match status" value="1"/>
</dbReference>
<gene>
    <name evidence="4" type="primary">101897982</name>
</gene>
<feature type="compositionally biased region" description="Basic and acidic residues" evidence="2">
    <location>
        <begin position="2721"/>
        <end position="2747"/>
    </location>
</feature>
<feature type="compositionally biased region" description="Basic and acidic residues" evidence="2">
    <location>
        <begin position="1616"/>
        <end position="1632"/>
    </location>
</feature>
<evidence type="ECO:0000256" key="1">
    <source>
        <dbReference type="ARBA" id="ARBA00067508"/>
    </source>
</evidence>
<feature type="compositionally biased region" description="Acidic residues" evidence="2">
    <location>
        <begin position="1606"/>
        <end position="1615"/>
    </location>
</feature>
<dbReference type="PANTHER" id="PTHR13399:SF2">
    <property type="entry name" value="TRANSLOCON-ASSOCIATED PROTEIN SUBUNIT GAMMA"/>
    <property type="match status" value="1"/>
</dbReference>
<feature type="compositionally biased region" description="Basic and acidic residues" evidence="2">
    <location>
        <begin position="2033"/>
        <end position="2045"/>
    </location>
</feature>
<feature type="region of interest" description="Disordered" evidence="2">
    <location>
        <begin position="3548"/>
        <end position="3636"/>
    </location>
</feature>
<feature type="compositionally biased region" description="Basic and acidic residues" evidence="2">
    <location>
        <begin position="3053"/>
        <end position="3063"/>
    </location>
</feature>
<feature type="compositionally biased region" description="Polar residues" evidence="2">
    <location>
        <begin position="2336"/>
        <end position="2351"/>
    </location>
</feature>
<evidence type="ECO:0000256" key="2">
    <source>
        <dbReference type="SAM" id="MobiDB-lite"/>
    </source>
</evidence>
<feature type="compositionally biased region" description="Basic and acidic residues" evidence="2">
    <location>
        <begin position="1196"/>
        <end position="1206"/>
    </location>
</feature>
<feature type="compositionally biased region" description="Basic and acidic residues" evidence="2">
    <location>
        <begin position="2059"/>
        <end position="2081"/>
    </location>
</feature>
<feature type="compositionally biased region" description="Basic and acidic residues" evidence="2">
    <location>
        <begin position="1961"/>
        <end position="1973"/>
    </location>
</feature>
<evidence type="ECO:0000259" key="3">
    <source>
        <dbReference type="PROSITE" id="PS50086"/>
    </source>
</evidence>
<dbReference type="STRING" id="7370.A0A1I8MIS8"/>
<feature type="region of interest" description="Disordered" evidence="2">
    <location>
        <begin position="1008"/>
        <end position="1122"/>
    </location>
</feature>
<feature type="compositionally biased region" description="Basic and acidic residues" evidence="2">
    <location>
        <begin position="1352"/>
        <end position="1361"/>
    </location>
</feature>
<feature type="compositionally biased region" description="Pro residues" evidence="2">
    <location>
        <begin position="442"/>
        <end position="452"/>
    </location>
</feature>
<feature type="region of interest" description="Disordered" evidence="2">
    <location>
        <begin position="2560"/>
        <end position="2585"/>
    </location>
</feature>
<feature type="compositionally biased region" description="Basic and acidic residues" evidence="2">
    <location>
        <begin position="1277"/>
        <end position="1294"/>
    </location>
</feature>
<feature type="compositionally biased region" description="Polar residues" evidence="2">
    <location>
        <begin position="2103"/>
        <end position="2114"/>
    </location>
</feature>
<feature type="compositionally biased region" description="Basic and acidic residues" evidence="2">
    <location>
        <begin position="2175"/>
        <end position="2186"/>
    </location>
</feature>
<feature type="region of interest" description="Disordered" evidence="2">
    <location>
        <begin position="2175"/>
        <end position="2470"/>
    </location>
</feature>
<feature type="region of interest" description="Disordered" evidence="2">
    <location>
        <begin position="1"/>
        <end position="24"/>
    </location>
</feature>
<feature type="compositionally biased region" description="Low complexity" evidence="2">
    <location>
        <begin position="1521"/>
        <end position="1531"/>
    </location>
</feature>
<feature type="compositionally biased region" description="Low complexity" evidence="2">
    <location>
        <begin position="3156"/>
        <end position="3173"/>
    </location>
</feature>
<feature type="compositionally biased region" description="Basic and acidic residues" evidence="2">
    <location>
        <begin position="904"/>
        <end position="917"/>
    </location>
</feature>
<feature type="compositionally biased region" description="Basic and acidic residues" evidence="2">
    <location>
        <begin position="2282"/>
        <end position="2291"/>
    </location>
</feature>
<feature type="region of interest" description="Disordered" evidence="2">
    <location>
        <begin position="2509"/>
        <end position="2539"/>
    </location>
</feature>
<feature type="compositionally biased region" description="Basic and acidic residues" evidence="2">
    <location>
        <begin position="1925"/>
        <end position="1937"/>
    </location>
</feature>
<feature type="compositionally biased region" description="Low complexity" evidence="2">
    <location>
        <begin position="2293"/>
        <end position="2313"/>
    </location>
</feature>
<feature type="compositionally biased region" description="Basic and acidic residues" evidence="2">
    <location>
        <begin position="1254"/>
        <end position="1264"/>
    </location>
</feature>
<feature type="region of interest" description="Disordered" evidence="2">
    <location>
        <begin position="727"/>
        <end position="770"/>
    </location>
</feature>
<feature type="region of interest" description="Disordered" evidence="2">
    <location>
        <begin position="2720"/>
        <end position="2943"/>
    </location>
</feature>
<dbReference type="PROSITE" id="PS50086">
    <property type="entry name" value="TBC_RABGAP"/>
    <property type="match status" value="1"/>
</dbReference>
<dbReference type="Gene3D" id="1.10.8.270">
    <property type="entry name" value="putative rabgap domain of human tbc1 domain family member 14 like domains"/>
    <property type="match status" value="1"/>
</dbReference>
<feature type="compositionally biased region" description="Basic and acidic residues" evidence="2">
    <location>
        <begin position="1662"/>
        <end position="1683"/>
    </location>
</feature>
<feature type="compositionally biased region" description="Polar residues" evidence="2">
    <location>
        <begin position="3298"/>
        <end position="3326"/>
    </location>
</feature>
<dbReference type="SMART" id="SM00164">
    <property type="entry name" value="TBC"/>
    <property type="match status" value="1"/>
</dbReference>
<sequence>MQRQEDTTNSNKVNVNQPEDDESTSDYKQWLHAMKLVARLPGGIPPEFRRKLWLSLADKYLKSKNVDWSKEEEKCFCEKWREDDEELGIQIVKDLHRTGSTLCTGPAGDINQAKLKRILLGYARYNPEVGYCQGFNMLGALILQVMDKDETESMKVMIYLVEGILPPGYFCGSMGGLQADMAVFRELMQTKLPKLARHLQKLQGPVENAYEPPLTNVFTMQWFLTMFCTCLPMSCVLRVWDLVLIEGSDVLLRTALALWSLLEDRVLSTRSADDFYGKMGSFSSELLNGHLIDSNGLIEKVVQLGPIQDIQKLRDKHLYSVSPLKNKQGLNLYYDDEEPDMDEDSRLAVATVWGIPWGRRGSQGQTSAKQAAESKDRIALDISLLKKQYDRLRERQKQAHIILTTACSTARQTTANSAATIPVNQLLSGRPAIVTNRGRRTGPPPGAIPPARKPSLPAVLQDNKPIGRQLRRGETLQWRDNVTDPKRRRDSLTWKEIRAERAAMLSSGSIDGLKSQKIRTKRLGKSDSSSYSEESEDDDKAASSSDTSLCDDDNPPSKSARKYASKAALIKQRRLTAESADTANRQRPKSWAPSNSEIPFVLMTTDSPSHSADEEMAKKASLPESYLELSKKLDEEDEGEEEEEEAENSATESDQLQMGKINGAPYSPLANEDLADVASKVQPLLIESESIAPPSSTDIRHIPAVPITDVVDILAISKVLANPTEFSNEPMNSLGSNEGEAEETRSFGVSDEGVTNQYFERVNSSERPTKLELMYSLNEEDSIRDAYKDESKDVSRDDVVRKEEDPLEKENQSRRMDILVDYSEKSSAACIAEAKTEISSTLQKSEVTQEPVKPPAYVSSAAAKRRDPRRLTLTRSTTMEIEERYQALEKRMSMEATSKYGSVAKKEDENLGEEGKHHTYAMNGRIPSEKLDVETKSIKREQGEGIQREHFHLPSFPKYPMEHGGDITKNRPISGSYANGDGTYHRYHMPSTEQKSMDLEEYATYHSRETLSKRREDEVKNKNHDLEEYRSIHSRDHLSQREEVKYGRHEPEEYRSYHSMTNAPKREEDIKYKSSNAEEYKSYHLIENPSRRKEQGEEVSKYKSQHHETYKYRPYSKEDYSRSRYSFSSAELLKDPKISRSYHSNRISLDEEKLSSFFEDAENHRPHPIESNRLSRLESHYKTQSKSYDKTPPSSKKPDLLSDVQRKPVIPSTADLEERFENMIRDRSKQASEEVSDSEKGHSSRKSPPSARENPQRDSKREGNKPSQSSNKNGDVGSREDVTSQGKQSDRESEYGEEEDNPEEDAEGEEEYGEEEEEDIPDGRASRAFSSVPKSSTRQRKKEPPDSEENELSERGSEVPDKSQSQDPLSDEEDRSVTVSGHDSPVEDSEPELGEEEEEEEEEPQPTQSRRQSDLKISRRPSEQAAAHTTSASSRRQSQLSVYSRRQSHSTDDREIDDRRSSRASRKSPPSTEELEKRFEALEKQMSITRSEASEDALEEHPHRYRAVEYDDRQSPDGYSELDQQQQQQQQLEDDSQRSANESETAEDEDAVRANRIKANVIEAMKASTSAMASDDDEASDTGRQQRMAANVREAMRKSKATTKGDEEEEEDASEQEERTRRSNKLKLDVLEAMKSALPSPEEDSHSMAAQVKKAMKSSATRHTEGRGEPMERQPRSTKDDSSKMASSVMDAMKSAGAKQQRSDKIKANIISAMKSSGDLESPHKEENPDEGEEEKSSSKMASNVMAAMKSSSRSDKIKAGIIASMKAATTPDEPAAETPTEEPTRKLSRSEKIRAGIIASMKSAATTPDEPAQTPTEEMGRKLSRSEKIKAGIIASMKSGGPADEPEAATPTEETNQKLSKSDRIKAGIIASMKTATTPEEPAQTPTEEMGRKQSRSDKIKAGIIASMKSATTPDEPAQTPTEEMGRKLSRSEKIKAGIIASMKSGSTPDEPEAETPTEEASKKSSRSDKIKAGIIASMKSGSTPDEPKAETPSEDSAKKISRSDRIKAGIIASMKSATTPEEPEAETPTEEANKKSSRSDKIKAGIIASMKSGSTTDEPKEETPTEESAKKLSRSDKIKAGIIASMKSGTTPEEPTPETPSKSQRTLASQPSEDGEKKKRSNKIKADVISAMKPSSDPAEGKMATNVMAAMKSSAQHSQEKVKRANKMKADVIEAMKPPEETQKQRSHKMATNVMETMKSSVKRKEESGDKPTKHRQSPGDEESTAKQKRSQKIKADVIDAMKSSTQTPEERSTKMATNVMETMKSRRTAAETSSKQKTKTAEVAEKKAATKISPTSSAASSRRSSEPPSTEDLEKRYEVLKRRMSSRKDSLHESQSQVKPKTSPPSTDSLERRFEKLQSNKTISADSKEKKSKVSESPKAIPSPPTPPKDWSETEQSSPSQEPSTRSALIEELQAKMGPTPNGENIKPSSINPNRKTPALLRKSKTDETSETHANAHANSPSGKRYEPLLYTNRKMVRRFSDLPSRADLENRLQFLEEQLNRTLLKQRRASDSEVASTSHRHQRLQPIKPLSATNRHVGKLESRVLELERQLGASAKFKSTLSTESQDQRSGPLENSAELSSSQMDLEIRADSVNVTGKELVRYNNYGELQEQDFQSPINISINIHMTLSKEELGKAATQSLTRAEELSRRLLILEEQLKNSQRIIASAVTPIDAQVQLSRELGAPSAQNEAEIVVEQLPPESGQQNDEGEDEIVINEESKASEEVIKEVPKETEEVRETPKEVEAEEVMPPPKEVEKLESKKEDLQCPDLAKEAKQEDLPTEKPREKEMPTEPLDKPIADKSERPSKEDDFDRRLQILEEHIKHSKPIKAPETHEPKMEKDKDKIEAKTEKVEREEEKKEEKSTEKAEESKVEKENVKAKEKEKESKELTEENQKDSSNKTDKPEIKDSSTSVKPKDEIPKTEETPKHTEENKAQIPEKVIGNLHGTQMVPVEVNKKTLVLLLDNEPKAVKVRRLTRANTEELEDLFQALEKQLLERGQIKPDDVGAKDQKSAQEMADLTKEIMQFSKTAKEEAATAETSPKKKATSKPPEEDFDWGKDPVKHHLRKKTVYLPSTRELESRFRSLERQIKMLEDVEKIDVEQRLTEIERKIKLQYSLSHEKDLNRFLDLCEGKGLDDIPPVGSGETPGSERCSSSQSQHQQQQQHSCTTHTKKHQSPVRFAEPECCDHHCHCTATAVAKKKEHQSPVRSGGSPQHSASKPTTEDLEYRFRALDLNRKSRPRTKAEPKREPIHPLEMLLDPSPEDIPTTGELEHRMKMLEEGRTPSPAALKSHSKSPVASQREASGQQQQVNEQPSSPSGLPTAQQLEARLEALEREQRFDFKMQKNYKEFNQKLKDIISPSLSFEEFRATRSSSAESAKRNLSSHRSPSPKVAVAQCTGDAATCPNKTIRFHDDDEQPSASQHHQSQARTRGHDSESMKTITDTLGATTTLPSVPPHLASSVQEGLGVMGIRLMRETSPLRRKGTHTGVPLRTGENINDQLTSIRSTIKSIDSLCEEKPYRTERCLQYIDSLCSDSNYFASKKSSYDDLRSRHSSRSRSRDPYGGPSIRISDQSSAYMRTMGSADSIRSSSPLRATSPSLQYHSNRDLRREISPRRRRTDEDREENESRVRRDNLLPNSLYYPYNHSSLSPSSHSLTKFHKVDSQLIATNDDVDCIDVEIQQIYGQATTTTATSTAAMSIQDTNNTNTSSSTNANNHTQLNTTTPGATFGLDRPISAYRQLGISRSNTPVYTPAKLEIRHTTVTSTFYDRVLTEKQLEKKHSQNSITATSNGTTTTTNGSTTATTIAPTTTSAQRSPMLEQPPVLVKPLDILSPAKFSVSETTTSVTVTGTVAAAATSEAAPALPPYAAFVGIDSTSLTDSLPTISSLPPAAVITTGNYGSFPSIATTTTPVPAATTISLPPLPVLPAASVSDSTPSAMSFITSYQPNV</sequence>
<feature type="region of interest" description="Disordered" evidence="2">
    <location>
        <begin position="782"/>
        <end position="812"/>
    </location>
</feature>
<feature type="region of interest" description="Disordered" evidence="2">
    <location>
        <begin position="3783"/>
        <end position="3821"/>
    </location>
</feature>
<feature type="compositionally biased region" description="Basic and acidic residues" evidence="2">
    <location>
        <begin position="960"/>
        <end position="969"/>
    </location>
</feature>
<dbReference type="Gene3D" id="1.10.472.80">
    <property type="entry name" value="Ypt/Rab-GAP domain of gyp1p, domain 3"/>
    <property type="match status" value="1"/>
</dbReference>
<feature type="compositionally biased region" description="Basic and acidic residues" evidence="2">
    <location>
        <begin position="1783"/>
        <end position="1795"/>
    </location>
</feature>
<feature type="region of interest" description="Disordered" evidence="2">
    <location>
        <begin position="3141"/>
        <end position="3174"/>
    </location>
</feature>
<dbReference type="VEuPathDB" id="VectorBase:MDOMA2_014565"/>
<feature type="compositionally biased region" description="Basic and acidic residues" evidence="2">
    <location>
        <begin position="2369"/>
        <end position="2379"/>
    </location>
</feature>
<dbReference type="GO" id="GO:0005783">
    <property type="term" value="C:endoplasmic reticulum"/>
    <property type="evidence" value="ECO:0007669"/>
    <property type="project" value="TreeGrafter"/>
</dbReference>
<feature type="compositionally biased region" description="Polar residues" evidence="2">
    <location>
        <begin position="3590"/>
        <end position="3607"/>
    </location>
</feature>
<dbReference type="Pfam" id="PF00566">
    <property type="entry name" value="RabGAP-TBC"/>
    <property type="match status" value="1"/>
</dbReference>
<feature type="compositionally biased region" description="Basic and acidic residues" evidence="2">
    <location>
        <begin position="1064"/>
        <end position="1122"/>
    </location>
</feature>
<dbReference type="EnsemblMetazoa" id="MDOA005323-RF">
    <property type="protein sequence ID" value="MDOA005323-PF"/>
    <property type="gene ID" value="MDOA005323"/>
</dbReference>
<reference evidence="4" key="1">
    <citation type="submission" date="2020-05" db="UniProtKB">
        <authorList>
            <consortium name="EnsemblMetazoa"/>
        </authorList>
    </citation>
    <scope>IDENTIFICATION</scope>
    <source>
        <strain evidence="4">Aabys</strain>
    </source>
</reference>
<feature type="compositionally biased region" description="Basic and acidic residues" evidence="2">
    <location>
        <begin position="1411"/>
        <end position="1422"/>
    </location>
</feature>
<feature type="compositionally biased region" description="Basic and acidic residues" evidence="2">
    <location>
        <begin position="2315"/>
        <end position="2335"/>
    </location>
</feature>
<protein>
    <recommendedName>
        <fullName evidence="1">TBC1 domain family member 30</fullName>
    </recommendedName>
</protein>
<feature type="region of interest" description="Disordered" evidence="2">
    <location>
        <begin position="3706"/>
        <end position="3733"/>
    </location>
</feature>
<accession>A0A1I8MIS8</accession>